<dbReference type="STRING" id="226506.SAMN04488519_102336"/>
<proteinExistence type="predicted"/>
<sequence length="115" mass="13215">MNKRLAASMIFLSWIFGLLAFFQFQPVQAESSHSKQEIYAYPLLDSNFDNSLAQSIQVEVPSFKVDWKLYGKLNASGVHIQVKSLLYSPSKKGLPEKSSPLFDVKTTFLHFFYTW</sequence>
<dbReference type="Proteomes" id="UP000199564">
    <property type="component" value="Unassembled WGS sequence"/>
</dbReference>
<reference evidence="2" key="1">
    <citation type="submission" date="2016-10" db="EMBL/GenBank/DDBJ databases">
        <authorList>
            <person name="Varghese N."/>
            <person name="Submissions S."/>
        </authorList>
    </citation>
    <scope>NUCLEOTIDE SEQUENCE [LARGE SCALE GENOMIC DNA]</scope>
    <source>
        <strain evidence="2">DSM 15282</strain>
    </source>
</reference>
<name>A0A1I5CNT3_9BACT</name>
<dbReference type="AlphaFoldDB" id="A0A1I5CNT3"/>
<evidence type="ECO:0000313" key="2">
    <source>
        <dbReference type="Proteomes" id="UP000199564"/>
    </source>
</evidence>
<dbReference type="RefSeq" id="WP_091650602.1">
    <property type="nucleotide sequence ID" value="NZ_FOVW01000002.1"/>
</dbReference>
<organism evidence="1 2">
    <name type="scientific">Algoriphagus ornithinivorans</name>
    <dbReference type="NCBI Taxonomy" id="226506"/>
    <lineage>
        <taxon>Bacteria</taxon>
        <taxon>Pseudomonadati</taxon>
        <taxon>Bacteroidota</taxon>
        <taxon>Cytophagia</taxon>
        <taxon>Cytophagales</taxon>
        <taxon>Cyclobacteriaceae</taxon>
        <taxon>Algoriphagus</taxon>
    </lineage>
</organism>
<protein>
    <submittedName>
        <fullName evidence="1">Uncharacterized protein</fullName>
    </submittedName>
</protein>
<accession>A0A1I5CNT3</accession>
<gene>
    <name evidence="1" type="ORF">SAMN04488519_102336</name>
</gene>
<evidence type="ECO:0000313" key="1">
    <source>
        <dbReference type="EMBL" id="SFN88685.1"/>
    </source>
</evidence>
<keyword evidence="2" id="KW-1185">Reference proteome</keyword>
<dbReference type="EMBL" id="FOVW01000002">
    <property type="protein sequence ID" value="SFN88685.1"/>
    <property type="molecule type" value="Genomic_DNA"/>
</dbReference>